<dbReference type="EMBL" id="CP035107">
    <property type="protein sequence ID" value="QAR30533.1"/>
    <property type="molecule type" value="Genomic_DNA"/>
</dbReference>
<accession>A0A3R5UX15</accession>
<dbReference type="OrthoDB" id="981556at2"/>
<sequence>MNLYEIIKNIDSYSIEDTIYSEEPWSIYSPSLVINEEANSELTNQTKKYFLEVFLVKELLDNLPSKLSLEQKCNRIIDYAINDA</sequence>
<organism evidence="1 2">
    <name type="scientific">Ornithobacterium rhinotracheale</name>
    <dbReference type="NCBI Taxonomy" id="28251"/>
    <lineage>
        <taxon>Bacteria</taxon>
        <taxon>Pseudomonadati</taxon>
        <taxon>Bacteroidota</taxon>
        <taxon>Flavobacteriia</taxon>
        <taxon>Flavobacteriales</taxon>
        <taxon>Weeksellaceae</taxon>
        <taxon>Ornithobacterium</taxon>
    </lineage>
</organism>
<dbReference type="Proteomes" id="UP000287701">
    <property type="component" value="Chromosome"/>
</dbReference>
<gene>
    <name evidence="1" type="ORF">EQP59_03765</name>
</gene>
<evidence type="ECO:0000313" key="2">
    <source>
        <dbReference type="Proteomes" id="UP000287701"/>
    </source>
</evidence>
<reference evidence="1 2" key="1">
    <citation type="submission" date="2019-01" db="EMBL/GenBank/DDBJ databases">
        <title>Whole Genome of Ornithobacterium rhinotracheale FARPER-174b.</title>
        <authorList>
            <person name="Tataje-Lavanda L.A."/>
            <person name="Montalvan A."/>
            <person name="Montesinos R."/>
            <person name="Zimic M."/>
            <person name="Fernandez-Sanchez M."/>
            <person name="Fernandez-Diaz M."/>
        </authorList>
    </citation>
    <scope>NUCLEOTIDE SEQUENCE [LARGE SCALE GENOMIC DNA]</scope>
    <source>
        <strain evidence="1 2">FARPER-174b</strain>
    </source>
</reference>
<name>A0A3R5UX15_ORNRH</name>
<dbReference type="AlphaFoldDB" id="A0A3R5UX15"/>
<dbReference type="RefSeq" id="WP_128501021.1">
    <property type="nucleotide sequence ID" value="NZ_CP035107.1"/>
</dbReference>
<protein>
    <submittedName>
        <fullName evidence="1">Uncharacterized protein</fullName>
    </submittedName>
</protein>
<evidence type="ECO:0000313" key="1">
    <source>
        <dbReference type="EMBL" id="QAR30533.1"/>
    </source>
</evidence>
<proteinExistence type="predicted"/>